<gene>
    <name evidence="2" type="ORF">E4K65_43520</name>
</gene>
<sequence length="62" mass="6832">MTRQFRHSSPRLSSVSRCLGPTQVVTPFHHLSGDSHHHHPLLGAGPITASSSAHRMSGRRIR</sequence>
<evidence type="ECO:0000313" key="2">
    <source>
        <dbReference type="EMBL" id="TFV37422.1"/>
    </source>
</evidence>
<keyword evidence="3" id="KW-1185">Reference proteome</keyword>
<evidence type="ECO:0000256" key="1">
    <source>
        <dbReference type="SAM" id="MobiDB-lite"/>
    </source>
</evidence>
<feature type="region of interest" description="Disordered" evidence="1">
    <location>
        <begin position="29"/>
        <end position="62"/>
    </location>
</feature>
<dbReference type="Proteomes" id="UP000297966">
    <property type="component" value="Unassembled WGS sequence"/>
</dbReference>
<reference evidence="2 3" key="1">
    <citation type="submission" date="2019-03" db="EMBL/GenBank/DDBJ databases">
        <title>Bradyrhizobium diversity isolated from nodules of Chamaecrista fasciculata.</title>
        <authorList>
            <person name="Klepa M.S."/>
            <person name="Urquiaga M.O."/>
            <person name="Hungria M."/>
            <person name="Delamuta J.R."/>
        </authorList>
    </citation>
    <scope>NUCLEOTIDE SEQUENCE [LARGE SCALE GENOMIC DNA]</scope>
    <source>
        <strain evidence="2 3">CNPSo 3448</strain>
    </source>
</reference>
<evidence type="ECO:0000313" key="3">
    <source>
        <dbReference type="Proteomes" id="UP000297966"/>
    </source>
</evidence>
<accession>A0A4Y9L6N1</accession>
<protein>
    <submittedName>
        <fullName evidence="2">Uncharacterized protein</fullName>
    </submittedName>
</protein>
<dbReference type="EMBL" id="SPQT01000050">
    <property type="protein sequence ID" value="TFV37422.1"/>
    <property type="molecule type" value="Genomic_DNA"/>
</dbReference>
<comment type="caution">
    <text evidence="2">The sequence shown here is derived from an EMBL/GenBank/DDBJ whole genome shotgun (WGS) entry which is preliminary data.</text>
</comment>
<proteinExistence type="predicted"/>
<dbReference type="AlphaFoldDB" id="A0A4Y9L6N1"/>
<organism evidence="2 3">
    <name type="scientific">Bradyrhizobium niftali</name>
    <dbReference type="NCBI Taxonomy" id="2560055"/>
    <lineage>
        <taxon>Bacteria</taxon>
        <taxon>Pseudomonadati</taxon>
        <taxon>Pseudomonadota</taxon>
        <taxon>Alphaproteobacteria</taxon>
        <taxon>Hyphomicrobiales</taxon>
        <taxon>Nitrobacteraceae</taxon>
        <taxon>Bradyrhizobium</taxon>
    </lineage>
</organism>
<name>A0A4Y9L6N1_9BRAD</name>